<dbReference type="EMBL" id="QURR01000004">
    <property type="protein sequence ID" value="RGE46211.1"/>
    <property type="molecule type" value="Genomic_DNA"/>
</dbReference>
<feature type="domain" description="LysR substrate-binding" evidence="4">
    <location>
        <begin position="22"/>
        <end position="209"/>
    </location>
</feature>
<evidence type="ECO:0000256" key="1">
    <source>
        <dbReference type="ARBA" id="ARBA00023015"/>
    </source>
</evidence>
<dbReference type="GO" id="GO:0003677">
    <property type="term" value="F:DNA binding"/>
    <property type="evidence" value="ECO:0007669"/>
    <property type="project" value="UniProtKB-KW"/>
</dbReference>
<dbReference type="Proteomes" id="UP000261948">
    <property type="component" value="Unassembled WGS sequence"/>
</dbReference>
<keyword evidence="1" id="KW-0805">Transcription regulation</keyword>
<dbReference type="PANTHER" id="PTHR30579">
    <property type="entry name" value="TRANSCRIPTIONAL REGULATOR"/>
    <property type="match status" value="1"/>
</dbReference>
<dbReference type="InterPro" id="IPR050176">
    <property type="entry name" value="LTTR"/>
</dbReference>
<evidence type="ECO:0000256" key="2">
    <source>
        <dbReference type="ARBA" id="ARBA00023125"/>
    </source>
</evidence>
<evidence type="ECO:0000259" key="4">
    <source>
        <dbReference type="Pfam" id="PF03466"/>
    </source>
</evidence>
<dbReference type="InterPro" id="IPR005119">
    <property type="entry name" value="LysR_subst-bd"/>
</dbReference>
<keyword evidence="2" id="KW-0238">DNA-binding</keyword>
<dbReference type="AlphaFoldDB" id="A0A373FPW7"/>
<proteinExistence type="predicted"/>
<evidence type="ECO:0000256" key="3">
    <source>
        <dbReference type="ARBA" id="ARBA00023163"/>
    </source>
</evidence>
<evidence type="ECO:0000313" key="6">
    <source>
        <dbReference type="Proteomes" id="UP000261948"/>
    </source>
</evidence>
<dbReference type="PANTHER" id="PTHR30579:SF7">
    <property type="entry name" value="HTH-TYPE TRANSCRIPTIONAL REGULATOR LRHA-RELATED"/>
    <property type="match status" value="1"/>
</dbReference>
<protein>
    <submittedName>
        <fullName evidence="5">LysR family transcriptional regulator</fullName>
    </submittedName>
</protein>
<reference evidence="5 6" key="1">
    <citation type="submission" date="2018-08" db="EMBL/GenBank/DDBJ databases">
        <title>Comamonas testosteroni strain SWCO2.</title>
        <authorList>
            <person name="Jiang N."/>
            <person name="Zhang X.Z."/>
        </authorList>
    </citation>
    <scope>NUCLEOTIDE SEQUENCE [LARGE SCALE GENOMIC DNA]</scope>
    <source>
        <strain evidence="5 6">SWCO2</strain>
    </source>
</reference>
<dbReference type="Pfam" id="PF03466">
    <property type="entry name" value="LysR_substrate"/>
    <property type="match status" value="1"/>
</dbReference>
<keyword evidence="3" id="KW-0804">Transcription</keyword>
<dbReference type="SUPFAM" id="SSF53850">
    <property type="entry name" value="Periplasmic binding protein-like II"/>
    <property type="match status" value="1"/>
</dbReference>
<dbReference type="OrthoDB" id="464481at2"/>
<accession>A0A373FPW7</accession>
<sequence length="233" mass="24901">MLTYARLLLELNDEAVAAVRASQLEGLVRLGLPEDLGESVLPTVLGRFARAHPRLPVQVQSGKSAELVQAYEAGLLDLTLLGDVGHITPLEPCVELAHLPLRWIAPAGLPLMRDSLPWWPEAAEDTNPALPLVLLSKPCPLSALLPQILGRAGVSWRPAFSSPSLAALWAAVSAGLGLPAHVLALEGAEAAALPALPSMHLYLCSKGQQAPVQKLAQLLMHSVQERIRLDDCY</sequence>
<dbReference type="GO" id="GO:0003700">
    <property type="term" value="F:DNA-binding transcription factor activity"/>
    <property type="evidence" value="ECO:0007669"/>
    <property type="project" value="TreeGrafter"/>
</dbReference>
<evidence type="ECO:0000313" key="5">
    <source>
        <dbReference type="EMBL" id="RGE46211.1"/>
    </source>
</evidence>
<keyword evidence="6" id="KW-1185">Reference proteome</keyword>
<gene>
    <name evidence="5" type="ORF">DZC30_05480</name>
</gene>
<comment type="caution">
    <text evidence="5">The sequence shown here is derived from an EMBL/GenBank/DDBJ whole genome shotgun (WGS) entry which is preliminary data.</text>
</comment>
<dbReference type="Gene3D" id="3.40.190.10">
    <property type="entry name" value="Periplasmic binding protein-like II"/>
    <property type="match status" value="2"/>
</dbReference>
<organism evidence="5 6">
    <name type="scientific">Comamonas testosteroni</name>
    <name type="common">Pseudomonas testosteroni</name>
    <dbReference type="NCBI Taxonomy" id="285"/>
    <lineage>
        <taxon>Bacteria</taxon>
        <taxon>Pseudomonadati</taxon>
        <taxon>Pseudomonadota</taxon>
        <taxon>Betaproteobacteria</taxon>
        <taxon>Burkholderiales</taxon>
        <taxon>Comamonadaceae</taxon>
        <taxon>Comamonas</taxon>
    </lineage>
</organism>
<name>A0A373FPW7_COMTE</name>